<protein>
    <submittedName>
        <fullName evidence="5">GRIP domain-containing protein</fullName>
    </submittedName>
</protein>
<feature type="coiled-coil region" evidence="1">
    <location>
        <begin position="116"/>
        <end position="259"/>
    </location>
</feature>
<keyword evidence="1" id="KW-0175">Coiled coil</keyword>
<dbReference type="Pfam" id="PF16704">
    <property type="entry name" value="Rab_bind"/>
    <property type="match status" value="1"/>
</dbReference>
<feature type="compositionally biased region" description="Polar residues" evidence="2">
    <location>
        <begin position="468"/>
        <end position="483"/>
    </location>
</feature>
<feature type="compositionally biased region" description="Acidic residues" evidence="2">
    <location>
        <begin position="1"/>
        <end position="10"/>
    </location>
</feature>
<dbReference type="AlphaFoldDB" id="A0A1I8BAP6"/>
<evidence type="ECO:0000256" key="1">
    <source>
        <dbReference type="SAM" id="Coils"/>
    </source>
</evidence>
<dbReference type="Proteomes" id="UP000095281">
    <property type="component" value="Unplaced"/>
</dbReference>
<feature type="region of interest" description="Disordered" evidence="2">
    <location>
        <begin position="1"/>
        <end position="44"/>
    </location>
</feature>
<dbReference type="Pfam" id="PF01465">
    <property type="entry name" value="GRIP"/>
    <property type="match status" value="1"/>
</dbReference>
<feature type="coiled-coil region" evidence="1">
    <location>
        <begin position="398"/>
        <end position="425"/>
    </location>
</feature>
<feature type="region of interest" description="Disordered" evidence="2">
    <location>
        <begin position="426"/>
        <end position="483"/>
    </location>
</feature>
<evidence type="ECO:0000313" key="4">
    <source>
        <dbReference type="Proteomes" id="UP000095281"/>
    </source>
</evidence>
<proteinExistence type="predicted"/>
<reference evidence="5" key="1">
    <citation type="submission" date="2016-11" db="UniProtKB">
        <authorList>
            <consortium name="WormBaseParasite"/>
        </authorList>
    </citation>
    <scope>IDENTIFICATION</scope>
</reference>
<feature type="compositionally biased region" description="Low complexity" evidence="2">
    <location>
        <begin position="30"/>
        <end position="44"/>
    </location>
</feature>
<feature type="compositionally biased region" description="Low complexity" evidence="2">
    <location>
        <begin position="452"/>
        <end position="463"/>
    </location>
</feature>
<evidence type="ECO:0000313" key="5">
    <source>
        <dbReference type="WBParaSite" id="MhA1_Contig1721.frz3.gene1"/>
    </source>
</evidence>
<dbReference type="PROSITE" id="PS50913">
    <property type="entry name" value="GRIP"/>
    <property type="match status" value="1"/>
</dbReference>
<feature type="compositionally biased region" description="Polar residues" evidence="2">
    <location>
        <begin position="11"/>
        <end position="24"/>
    </location>
</feature>
<dbReference type="WBParaSite" id="MhA1_Contig1721.frz3.gene1">
    <property type="protein sequence ID" value="MhA1_Contig1721.frz3.gene1"/>
    <property type="gene ID" value="MhA1_Contig1721.frz3.gene1"/>
</dbReference>
<sequence length="686" mass="78967">MLSGENEDFDLTTNASSTLQNNSKNENETKQPQQSKQSQQNVSKLESLSKEDLIKLVKKQLLNQKELKKQLEAIKIESEASSNQVKELTSKIANFEGKHDGTSMLLVELGDYKNSSVIMKKELQEYKEKLAEKEALIEELSQHIATLQEEKAETNEQLHQKSVESTELKKSIDEKSNLIAENSKEISSLLAQLNDSRQQMQQEINFLNESLLTNSVELKAEQRSNSARCAEVKRLKCENDTLEVRMKSIEEEFKNYKERAEFVFKSSKVSDAPTSVHPSPTSQTIVNTDANNVIFNGEIDQLFELLKQRNVLISQLRTKCSFLEEEVKNSQEYSKTLLEELNALHDSISQIRRQSKSECQRIVGECEQKFKKEEMLRITLENELKLINEREIIAIKNVKDLKGECERLESELEEAKRKILLFDEKKHTPTSNSPPPLQHSIQKQQRKTSSAQKKNINQQQKQIPRPLSLSTKIPTDLSQNQRSSFEDEFINRNAVDEDNTTMNSESLADSLDDLQSMLREAEIEPNSEITSFNVAEMPSDAMSLSGGLQRIYYSHEEYNEIIQQLNSCRELLSESEEINVRLTEQNNLLKEEIRRLERNQHRAKQLENEVCSEYFKNIVLKFLTPPRVFDERAQLLPVLQTILRLDEREMEMVRTNIAAQSFSTSQGTVENQKGEGSSFTGWFGWN</sequence>
<dbReference type="InterPro" id="IPR032023">
    <property type="entry name" value="GCC2_Rab_bind"/>
</dbReference>
<dbReference type="InterPro" id="IPR000237">
    <property type="entry name" value="GRIP_dom"/>
</dbReference>
<keyword evidence="4" id="KW-1185">Reference proteome</keyword>
<evidence type="ECO:0000259" key="3">
    <source>
        <dbReference type="PROSITE" id="PS50913"/>
    </source>
</evidence>
<dbReference type="OMA" id="ATRADMF"/>
<feature type="domain" description="GRIP" evidence="3">
    <location>
        <begin position="605"/>
        <end position="656"/>
    </location>
</feature>
<name>A0A1I8BAP6_MELHA</name>
<accession>A0A1I8BAP6</accession>
<feature type="coiled-coil region" evidence="1">
    <location>
        <begin position="54"/>
        <end position="91"/>
    </location>
</feature>
<evidence type="ECO:0000256" key="2">
    <source>
        <dbReference type="SAM" id="MobiDB-lite"/>
    </source>
</evidence>
<organism evidence="4 5">
    <name type="scientific">Meloidogyne hapla</name>
    <name type="common">Root-knot nematode worm</name>
    <dbReference type="NCBI Taxonomy" id="6305"/>
    <lineage>
        <taxon>Eukaryota</taxon>
        <taxon>Metazoa</taxon>
        <taxon>Ecdysozoa</taxon>
        <taxon>Nematoda</taxon>
        <taxon>Chromadorea</taxon>
        <taxon>Rhabditida</taxon>
        <taxon>Tylenchina</taxon>
        <taxon>Tylenchomorpha</taxon>
        <taxon>Tylenchoidea</taxon>
        <taxon>Meloidogynidae</taxon>
        <taxon>Meloidogyninae</taxon>
        <taxon>Meloidogyne</taxon>
    </lineage>
</organism>
<feature type="compositionally biased region" description="Polar residues" evidence="2">
    <location>
        <begin position="439"/>
        <end position="451"/>
    </location>
</feature>
<feature type="coiled-coil region" evidence="1">
    <location>
        <begin position="572"/>
        <end position="609"/>
    </location>
</feature>
<dbReference type="SMART" id="SM00755">
    <property type="entry name" value="Grip"/>
    <property type="match status" value="1"/>
</dbReference>